<protein>
    <submittedName>
        <fullName evidence="2">Uncharacterized protein</fullName>
    </submittedName>
</protein>
<keyword evidence="1" id="KW-1133">Transmembrane helix</keyword>
<reference evidence="2 3" key="1">
    <citation type="journal article" date="2023" name="Plants (Basel)">
        <title>Bridging the Gap: Combining Genomics and Transcriptomics Approaches to Understand Stylosanthes scabra, an Orphan Legume from the Brazilian Caatinga.</title>
        <authorList>
            <person name="Ferreira-Neto J.R.C."/>
            <person name="da Silva M.D."/>
            <person name="Binneck E."/>
            <person name="de Melo N.F."/>
            <person name="da Silva R.H."/>
            <person name="de Melo A.L.T.M."/>
            <person name="Pandolfi V."/>
            <person name="Bustamante F.O."/>
            <person name="Brasileiro-Vidal A.C."/>
            <person name="Benko-Iseppon A.M."/>
        </authorList>
    </citation>
    <scope>NUCLEOTIDE SEQUENCE [LARGE SCALE GENOMIC DNA]</scope>
    <source>
        <tissue evidence="2">Leaves</tissue>
    </source>
</reference>
<feature type="transmembrane region" description="Helical" evidence="1">
    <location>
        <begin position="117"/>
        <end position="136"/>
    </location>
</feature>
<evidence type="ECO:0000313" key="2">
    <source>
        <dbReference type="EMBL" id="MED6159342.1"/>
    </source>
</evidence>
<gene>
    <name evidence="2" type="ORF">PIB30_041497</name>
</gene>
<feature type="transmembrane region" description="Helical" evidence="1">
    <location>
        <begin position="163"/>
        <end position="185"/>
    </location>
</feature>
<proteinExistence type="predicted"/>
<accession>A0ABU6UF42</accession>
<dbReference type="Proteomes" id="UP001341840">
    <property type="component" value="Unassembled WGS sequence"/>
</dbReference>
<name>A0ABU6UF42_9FABA</name>
<evidence type="ECO:0000313" key="3">
    <source>
        <dbReference type="Proteomes" id="UP001341840"/>
    </source>
</evidence>
<organism evidence="2 3">
    <name type="scientific">Stylosanthes scabra</name>
    <dbReference type="NCBI Taxonomy" id="79078"/>
    <lineage>
        <taxon>Eukaryota</taxon>
        <taxon>Viridiplantae</taxon>
        <taxon>Streptophyta</taxon>
        <taxon>Embryophyta</taxon>
        <taxon>Tracheophyta</taxon>
        <taxon>Spermatophyta</taxon>
        <taxon>Magnoliopsida</taxon>
        <taxon>eudicotyledons</taxon>
        <taxon>Gunneridae</taxon>
        <taxon>Pentapetalae</taxon>
        <taxon>rosids</taxon>
        <taxon>fabids</taxon>
        <taxon>Fabales</taxon>
        <taxon>Fabaceae</taxon>
        <taxon>Papilionoideae</taxon>
        <taxon>50 kb inversion clade</taxon>
        <taxon>dalbergioids sensu lato</taxon>
        <taxon>Dalbergieae</taxon>
        <taxon>Pterocarpus clade</taxon>
        <taxon>Stylosanthes</taxon>
    </lineage>
</organism>
<dbReference type="EMBL" id="JASCZI010121059">
    <property type="protein sequence ID" value="MED6159342.1"/>
    <property type="molecule type" value="Genomic_DNA"/>
</dbReference>
<feature type="transmembrane region" description="Helical" evidence="1">
    <location>
        <begin position="192"/>
        <end position="211"/>
    </location>
</feature>
<keyword evidence="1" id="KW-0812">Transmembrane</keyword>
<keyword evidence="1" id="KW-0472">Membrane</keyword>
<evidence type="ECO:0000256" key="1">
    <source>
        <dbReference type="SAM" id="Phobius"/>
    </source>
</evidence>
<comment type="caution">
    <text evidence="2">The sequence shown here is derived from an EMBL/GenBank/DDBJ whole genome shotgun (WGS) entry which is preliminary data.</text>
</comment>
<keyword evidence="3" id="KW-1185">Reference proteome</keyword>
<sequence>MISISRIEFPMLDLDDGSQLLLLESLMDPKHKFGTHLCNQKLNSPTFLFQRKLGSPNKNRNSFYHNMISGIQVPMLMLGPKTIALLFSNHWNSVNKHKGIMRESEFQHNKHMETAHCLSSVAISTVFCFWFLLSIMSPSCETHMGTSPIDVQTLRKEHGAMAIWTPLLELLGFMVVVCGVAILMVSGKKFSVMQNAMFLFWAISMNLVPLLKKHYCF</sequence>